<evidence type="ECO:0000256" key="1">
    <source>
        <dbReference type="ARBA" id="ARBA00007923"/>
    </source>
</evidence>
<dbReference type="Ensembl" id="ENSSLDT00000016661.1">
    <property type="protein sequence ID" value="ENSSLDP00000016066.1"/>
    <property type="gene ID" value="ENSSLDG00000012748.1"/>
</dbReference>
<sequence length="235" mass="26511">MAKNTSLYFRIVEGRNLPAKDSGTSDPYCIVKVDNEVVARTATVWKNLNPFWGEEYTLHLPTGFHSLSFHVMDEDTIHDDVIGKITLSKEAIGSQAKLDSWLNLTRVNPDEEVQGEIHLSLELLKDTEKISLRCQVIEADLAPRDISGTSDPFARVIFNNHSAETSIIKKTRFPHWGETLELDFDPEELSEEGTVTVEVWDWDMVGKNDFLGKVTPLLEGWFRLLPLGNNEVDAG</sequence>
<feature type="domain" description="C2" evidence="4">
    <location>
        <begin position="113"/>
        <end position="234"/>
    </location>
</feature>
<dbReference type="STRING" id="1841481.ENSSLDP00000016066"/>
<proteinExistence type="inferred from homology"/>
<name>A0A3B4XIK8_SERLL</name>
<evidence type="ECO:0000259" key="4">
    <source>
        <dbReference type="PROSITE" id="PS50004"/>
    </source>
</evidence>
<dbReference type="SMART" id="SM00239">
    <property type="entry name" value="C2"/>
    <property type="match status" value="2"/>
</dbReference>
<dbReference type="InterPro" id="IPR035892">
    <property type="entry name" value="C2_domain_sf"/>
</dbReference>
<dbReference type="InterPro" id="IPR000008">
    <property type="entry name" value="C2_dom"/>
</dbReference>
<organism evidence="5 6">
    <name type="scientific">Seriola lalandi dorsalis</name>
    <dbReference type="NCBI Taxonomy" id="1841481"/>
    <lineage>
        <taxon>Eukaryota</taxon>
        <taxon>Metazoa</taxon>
        <taxon>Chordata</taxon>
        <taxon>Craniata</taxon>
        <taxon>Vertebrata</taxon>
        <taxon>Euteleostomi</taxon>
        <taxon>Actinopterygii</taxon>
        <taxon>Neopterygii</taxon>
        <taxon>Teleostei</taxon>
        <taxon>Neoteleostei</taxon>
        <taxon>Acanthomorphata</taxon>
        <taxon>Carangaria</taxon>
        <taxon>Carangiformes</taxon>
        <taxon>Carangidae</taxon>
        <taxon>Seriola</taxon>
    </lineage>
</organism>
<dbReference type="Gene3D" id="2.60.40.150">
    <property type="entry name" value="C2 domain"/>
    <property type="match status" value="2"/>
</dbReference>
<dbReference type="GO" id="GO:0005509">
    <property type="term" value="F:calcium ion binding"/>
    <property type="evidence" value="ECO:0007669"/>
    <property type="project" value="TreeGrafter"/>
</dbReference>
<protein>
    <submittedName>
        <fullName evidence="5">RAS protein activator like 1b (GAP1 like)</fullName>
    </submittedName>
</protein>
<dbReference type="Pfam" id="PF00168">
    <property type="entry name" value="C2"/>
    <property type="match status" value="2"/>
</dbReference>
<dbReference type="PANTHER" id="PTHR45911:SF4">
    <property type="entry name" value="MULTIPLE C2 AND TRANSMEMBRANE DOMAIN-CONTAINING PROTEIN"/>
    <property type="match status" value="1"/>
</dbReference>
<keyword evidence="3" id="KW-0106">Calcium</keyword>
<evidence type="ECO:0000256" key="2">
    <source>
        <dbReference type="ARBA" id="ARBA00022723"/>
    </source>
</evidence>
<evidence type="ECO:0000313" key="6">
    <source>
        <dbReference type="Proteomes" id="UP000261360"/>
    </source>
</evidence>
<dbReference type="PANTHER" id="PTHR45911">
    <property type="entry name" value="C2 DOMAIN-CONTAINING PROTEIN"/>
    <property type="match status" value="1"/>
</dbReference>
<accession>A0A3B4XIK8</accession>
<reference evidence="5" key="2">
    <citation type="submission" date="2025-09" db="UniProtKB">
        <authorList>
            <consortium name="Ensembl"/>
        </authorList>
    </citation>
    <scope>IDENTIFICATION</scope>
</reference>
<comment type="similarity">
    <text evidence="1">Belongs to the MCTP family.</text>
</comment>
<evidence type="ECO:0000256" key="3">
    <source>
        <dbReference type="ARBA" id="ARBA00022837"/>
    </source>
</evidence>
<evidence type="ECO:0000313" key="5">
    <source>
        <dbReference type="Ensembl" id="ENSSLDP00000016066.1"/>
    </source>
</evidence>
<dbReference type="Proteomes" id="UP000261360">
    <property type="component" value="Unplaced"/>
</dbReference>
<dbReference type="PROSITE" id="PS50004">
    <property type="entry name" value="C2"/>
    <property type="match status" value="2"/>
</dbReference>
<keyword evidence="6" id="KW-1185">Reference proteome</keyword>
<reference evidence="5" key="1">
    <citation type="submission" date="2025-08" db="UniProtKB">
        <authorList>
            <consortium name="Ensembl"/>
        </authorList>
    </citation>
    <scope>IDENTIFICATION</scope>
</reference>
<dbReference type="SUPFAM" id="SSF49562">
    <property type="entry name" value="C2 domain (Calcium/lipid-binding domain, CaLB)"/>
    <property type="match status" value="2"/>
</dbReference>
<keyword evidence="2" id="KW-0479">Metal-binding</keyword>
<dbReference type="AlphaFoldDB" id="A0A3B4XIK8"/>
<dbReference type="GeneTree" id="ENSGT00940000158715"/>
<feature type="domain" description="C2" evidence="4">
    <location>
        <begin position="1"/>
        <end position="102"/>
    </location>
</feature>
<dbReference type="GO" id="GO:0016020">
    <property type="term" value="C:membrane"/>
    <property type="evidence" value="ECO:0007669"/>
    <property type="project" value="TreeGrafter"/>
</dbReference>